<organism evidence="1 2">
    <name type="scientific">Lentinus brumalis</name>
    <dbReference type="NCBI Taxonomy" id="2498619"/>
    <lineage>
        <taxon>Eukaryota</taxon>
        <taxon>Fungi</taxon>
        <taxon>Dikarya</taxon>
        <taxon>Basidiomycota</taxon>
        <taxon>Agaricomycotina</taxon>
        <taxon>Agaricomycetes</taxon>
        <taxon>Polyporales</taxon>
        <taxon>Polyporaceae</taxon>
        <taxon>Lentinus</taxon>
    </lineage>
</organism>
<accession>A0A371DC24</accession>
<dbReference type="EMBL" id="KZ857401">
    <property type="protein sequence ID" value="RDX50091.1"/>
    <property type="molecule type" value="Genomic_DNA"/>
</dbReference>
<sequence>MSRDPASFLAETTRPRDRQRYRISRLDSHSSPRRAPLRSPMFNHSFTPSRLACRSLTLRPYMTTGRTIPRHYSQRPANTPSSTQSRAMLPYFVGGVGGVTAVALVGEYTTSACCYGYYHFSGAKTMVNGVRAAKDRYIDTKAAVAEKRKVARDKMSEAAATAEEAALQKRADLSERWGARLSRKPGKEEREDK</sequence>
<reference evidence="1 2" key="1">
    <citation type="journal article" date="2018" name="Biotechnol. Biofuels">
        <title>Integrative visual omics of the white-rot fungus Polyporus brumalis exposes the biotechnological potential of its oxidative enzymes for delignifying raw plant biomass.</title>
        <authorList>
            <person name="Miyauchi S."/>
            <person name="Rancon A."/>
            <person name="Drula E."/>
            <person name="Hage H."/>
            <person name="Chaduli D."/>
            <person name="Favel A."/>
            <person name="Grisel S."/>
            <person name="Henrissat B."/>
            <person name="Herpoel-Gimbert I."/>
            <person name="Ruiz-Duenas F.J."/>
            <person name="Chevret D."/>
            <person name="Hainaut M."/>
            <person name="Lin J."/>
            <person name="Wang M."/>
            <person name="Pangilinan J."/>
            <person name="Lipzen A."/>
            <person name="Lesage-Meessen L."/>
            <person name="Navarro D."/>
            <person name="Riley R."/>
            <person name="Grigoriev I.V."/>
            <person name="Zhou S."/>
            <person name="Raouche S."/>
            <person name="Rosso M.N."/>
        </authorList>
    </citation>
    <scope>NUCLEOTIDE SEQUENCE [LARGE SCALE GENOMIC DNA]</scope>
    <source>
        <strain evidence="1 2">BRFM 1820</strain>
    </source>
</reference>
<keyword evidence="2" id="KW-1185">Reference proteome</keyword>
<dbReference type="OrthoDB" id="2758005at2759"/>
<protein>
    <submittedName>
        <fullName evidence="1">Uncharacterized protein</fullName>
    </submittedName>
</protein>
<evidence type="ECO:0000313" key="1">
    <source>
        <dbReference type="EMBL" id="RDX50091.1"/>
    </source>
</evidence>
<gene>
    <name evidence="1" type="ORF">OH76DRAFT_482085</name>
</gene>
<dbReference type="Proteomes" id="UP000256964">
    <property type="component" value="Unassembled WGS sequence"/>
</dbReference>
<evidence type="ECO:0000313" key="2">
    <source>
        <dbReference type="Proteomes" id="UP000256964"/>
    </source>
</evidence>
<proteinExistence type="predicted"/>
<name>A0A371DC24_9APHY</name>
<dbReference type="AlphaFoldDB" id="A0A371DC24"/>